<dbReference type="SUPFAM" id="SSF90123">
    <property type="entry name" value="ABC transporter transmembrane region"/>
    <property type="match status" value="4"/>
</dbReference>
<dbReference type="FunFam" id="1.20.1560.10:FF:000013">
    <property type="entry name" value="ABC transporter C family member 2"/>
    <property type="match status" value="2"/>
</dbReference>
<name>A0A4S8MUN7_DENBC</name>
<feature type="domain" description="ABC transporter" evidence="11">
    <location>
        <begin position="734"/>
        <end position="975"/>
    </location>
</feature>
<dbReference type="PANTHER" id="PTHR24223">
    <property type="entry name" value="ATP-BINDING CASSETTE SUB-FAMILY C"/>
    <property type="match status" value="1"/>
</dbReference>
<dbReference type="PROSITE" id="PS00211">
    <property type="entry name" value="ABC_TRANSPORTER_1"/>
    <property type="match status" value="2"/>
</dbReference>
<feature type="domain" description="ABC transmembrane type-1" evidence="12">
    <location>
        <begin position="1039"/>
        <end position="1316"/>
    </location>
</feature>
<dbReference type="SUPFAM" id="SSF52540">
    <property type="entry name" value="P-loop containing nucleoside triphosphate hydrolases"/>
    <property type="match status" value="4"/>
</dbReference>
<feature type="transmembrane region" description="Helical" evidence="10">
    <location>
        <begin position="163"/>
        <end position="180"/>
    </location>
</feature>
<feature type="domain" description="ABC transmembrane type-1" evidence="12">
    <location>
        <begin position="504"/>
        <end position="652"/>
    </location>
</feature>
<dbReference type="OrthoDB" id="6500128at2759"/>
<feature type="domain" description="ABC transporter" evidence="11">
    <location>
        <begin position="2159"/>
        <end position="2397"/>
    </location>
</feature>
<feature type="transmembrane region" description="Helical" evidence="10">
    <location>
        <begin position="1625"/>
        <end position="1647"/>
    </location>
</feature>
<dbReference type="Pfam" id="PF00664">
    <property type="entry name" value="ABC_membrane"/>
    <property type="match status" value="4"/>
</dbReference>
<evidence type="ECO:0000256" key="5">
    <source>
        <dbReference type="ARBA" id="ARBA00022741"/>
    </source>
</evidence>
<keyword evidence="6" id="KW-0067">ATP-binding</keyword>
<feature type="transmembrane region" description="Helical" evidence="10">
    <location>
        <begin position="2588"/>
        <end position="2614"/>
    </location>
</feature>
<keyword evidence="14" id="KW-1185">Reference proteome</keyword>
<feature type="transmembrane region" description="Helical" evidence="10">
    <location>
        <begin position="96"/>
        <end position="120"/>
    </location>
</feature>
<organism evidence="13 14">
    <name type="scientific">Dendrothele bispora (strain CBS 962.96)</name>
    <dbReference type="NCBI Taxonomy" id="1314807"/>
    <lineage>
        <taxon>Eukaryota</taxon>
        <taxon>Fungi</taxon>
        <taxon>Dikarya</taxon>
        <taxon>Basidiomycota</taxon>
        <taxon>Agaricomycotina</taxon>
        <taxon>Agaricomycetes</taxon>
        <taxon>Agaricomycetidae</taxon>
        <taxon>Agaricales</taxon>
        <taxon>Agaricales incertae sedis</taxon>
        <taxon>Dendrothele</taxon>
    </lineage>
</organism>
<gene>
    <name evidence="13" type="ORF">K435DRAFT_960635</name>
</gene>
<dbReference type="GO" id="GO:0016887">
    <property type="term" value="F:ATP hydrolysis activity"/>
    <property type="evidence" value="ECO:0007669"/>
    <property type="project" value="InterPro"/>
</dbReference>
<feature type="domain" description="ABC transmembrane type-1" evidence="12">
    <location>
        <begin position="2455"/>
        <end position="2710"/>
    </location>
</feature>
<evidence type="ECO:0000256" key="1">
    <source>
        <dbReference type="ARBA" id="ARBA00004141"/>
    </source>
</evidence>
<dbReference type="FunFam" id="3.40.50.300:FF:000630">
    <property type="entry name" value="ATP-binding cassette (ABC) transporter, putative"/>
    <property type="match status" value="1"/>
</dbReference>
<keyword evidence="2" id="KW-0813">Transport</keyword>
<evidence type="ECO:0000259" key="11">
    <source>
        <dbReference type="PROSITE" id="PS50893"/>
    </source>
</evidence>
<feature type="transmembrane region" description="Helical" evidence="10">
    <location>
        <begin position="1032"/>
        <end position="1055"/>
    </location>
</feature>
<feature type="transmembrane region" description="Helical" evidence="10">
    <location>
        <begin position="132"/>
        <end position="151"/>
    </location>
</feature>
<feature type="transmembrane region" description="Helical" evidence="10">
    <location>
        <begin position="1075"/>
        <end position="1101"/>
    </location>
</feature>
<keyword evidence="8 10" id="KW-0472">Membrane</keyword>
<feature type="transmembrane region" description="Helical" evidence="10">
    <location>
        <begin position="312"/>
        <end position="333"/>
    </location>
</feature>
<dbReference type="Pfam" id="PF00005">
    <property type="entry name" value="ABC_tran"/>
    <property type="match status" value="4"/>
</dbReference>
<feature type="transmembrane region" description="Helical" evidence="10">
    <location>
        <begin position="353"/>
        <end position="376"/>
    </location>
</feature>
<feature type="transmembrane region" description="Helical" evidence="10">
    <location>
        <begin position="1662"/>
        <end position="1683"/>
    </location>
</feature>
<dbReference type="PANTHER" id="PTHR24223:SF356">
    <property type="entry name" value="ATP-BINDING CASSETTE TRANSPORTER ABC4"/>
    <property type="match status" value="1"/>
</dbReference>
<dbReference type="InterPro" id="IPR003593">
    <property type="entry name" value="AAA+_ATPase"/>
</dbReference>
<dbReference type="GO" id="GO:0140359">
    <property type="term" value="F:ABC-type transporter activity"/>
    <property type="evidence" value="ECO:0007669"/>
    <property type="project" value="InterPro"/>
</dbReference>
<evidence type="ECO:0000256" key="2">
    <source>
        <dbReference type="ARBA" id="ARBA00022448"/>
    </source>
</evidence>
<feature type="transmembrane region" description="Helical" evidence="10">
    <location>
        <begin position="1880"/>
        <end position="1900"/>
    </location>
</feature>
<dbReference type="InterPro" id="IPR003439">
    <property type="entry name" value="ABC_transporter-like_ATP-bd"/>
</dbReference>
<keyword evidence="3 10" id="KW-0812">Transmembrane</keyword>
<dbReference type="InterPro" id="IPR011527">
    <property type="entry name" value="ABC1_TM_dom"/>
</dbReference>
<evidence type="ECO:0000256" key="4">
    <source>
        <dbReference type="ARBA" id="ARBA00022737"/>
    </source>
</evidence>
<sequence length="3016" mass="334775">MSEQFVLGSGTKAWGAWSRPSEAVSEVGSISSQDAGASRWSNSLVFPLYAVFASAFLLAVHFFIGLLLNRRKPSKPTKVPTSFDGQSKIKTHVEQLGGGAIFGYMVLRTLISLTLLGLSVASIASGLSKNGFLENVSLCSAFGYSSVLGLLSLITKRHWSRQLVRHVNAIHLVVLIVYAYRDLYPLTIFGKTPEDADEGSLLWVRIGLLGVVAIVIPLVIPRQYVPYDPETPEAPSPEQTASLLSLVLYNFMNSIVFKAWKVEKLDQQDLPPIADFDRARNLRESKFPFLDPMKIKRRNLFFSLMAAFRTDYATLFTTLILRAIFGFTTPVAVNGLLMYVEARTKGEEVSTKPWVWVLALFLGPTIESLTWDWYLFISTRALVQTQSVLTQLVFEHALRIRMKSETNEDNQASPDTPATPVPESASQVSDSDNDGSSSENVTLHAEDTDTQGDGSSTVAGNSRTPNDRSSSSGSIKKGEAAPQSSPAPTSASTPADKESKSKAANLVGRMNNLVTSDLTSIVEAKDFGMLIVYTPLQIVLCIVFLHMILGWSAFVGLAVIIIMFPLPGYLTKLVQKAQKDKMKKTDARVETVTETMNVLRMVKMFGWERLINDRIAEKREEELTYIRRMRLLNLLVDTTNYTIPIITMLATFSTYVCLLLPCPRNLFIPDIFFRRQLHMCLYVLNQAVAAKVSLERITDFLYNTELLDTYRQSSNGKLEEVPTSTTASEGTQDIGFRNATFTWSNDSEDGTMTPSRRRFRLQVEDELLFKRGCINLIVGPTGCGKTSMLMALLSEMHFVPMNPDSWYNLPRDKGVAYAAQESWVQNATIKENIVFRSEFDEERYKKVLYQCALERDLSLFEAGDATEVGEKGLTLSGGQKARVTLARAVYSDAEIILLDDVLAALDVHTSKWIIDKCFKGDLIKGRTVLLVTHNIVLTQPIAGFVVSLKDGKVASQGTVSDALVRNHSLAIEARQEEQELHIAEETIDPAAPTTDAPKSDGKLILAEEVETGHVGWPALRLFIKALGGNHTVIFFVGFLGLLLLSEFGEIIQTWFMGYWAEQYEKSESGQVNVPYYLTIYVLILLFGIITYSIAFVVYLFGSLRSSRSIHKQLVTSILGTTLRWLDTTPTSRVITRCTKDMNDVDRQVPMMFSNLLHYSLSLLEKFAAVIFYTPVFAIPGLVVALLGGSLGQVYIRAQLPIKRLQSNAKAPVLGHFGAAIAGITSIRAYGVQESFRKDTLKYIDSFTQSSRLVWNLNRWIGVRTNTLANIFSAGLAAYLVYFGQHSSSTIGFSLNMAVAFSSGILMWIRIANIFETQANSLERINGYVNIEQEPKSSDDRVPPAHWPSSGELYVDKLSARYSPDGPQVLRDISFRVGSGERIGVVGRTGSGKSSLMLSLLRCIYTDGEVYYDGIPTASINLENLRTNITIIPQVPELLSGTVRRNLDPFDQYDDAVLNDALRSAGLYSIQSEEESNRITLDSAISSGGSNFSVGQRQILALARAMVRGSKLLILDEATSAIDYKTDSIIQSSLRHELGGDVTLITVAHRLQTIMDADKIMVLDAGNIVEFDKPSVLLHNPDGKLRALVDESADKDPTGQRRASNSHGRLPSIKENVNELGGPVTVAYLAARSVLSVVLLGISVSLLLNEKETPQDHGSTSEIGLSACITFTYSSILDALALFMTRRRSKVLTRHADIVLLVTFVIYACRDLYPLGTTDRKPLDSAEGSLLWAKIALLAIASVVIPLAMPRPYIPVNPLKPRKPTAEQTASLSSLATYSFLDSFLFKGARTEKLTTADLPQLADYDDAEHLKEIALPYLDPMRVQRRNLFWSLSRVFWKEYIWMTLALVLQAATWFARPIAVNELLRYLELDGHGITIRPFMWIILMFFGPMIEAMSMEWYTFISSRTFVRIEAILTQAIYEHILRIRVIAETSTTEAQSSTSDFGTKDNASTPKSNSSNLVGKLNNLASSDLQSILGASNFFRLFVFYPLQIVDDIANVVPEYSAFIGLATIIVLIPLPGILARFVQQAQLAKMQRTDARVQTVTETLNILRMIKMFGWESLMNERISQKREEELVYIKRARIVDLAGALVNFTIPLLTMLATYATQHLRMLLFDLTDIMRAKVSLDRVTDFLYNTELLDEFSESQTVTLSDSNDNTEIGFCNATFTWASGSSHTNSQRHFQLKVEGELLFKKGCINLILGPTGSGKTSLLHALLSEMHFIPSSSDSWYYLPTRNGVAYASQESWIQNATIKDNILLASDFDEERYNKVIYQCALERDLSLFEAGDETEVGERGLTLSGGQKARLTLARAVYSRAKIVLLDDVLAALDVHTSKWVVEKCFQGDLMQGRTILLVTHNLALTQPIAGFVVSMKEGRVVSQGSVSDALVQNRALVDELHSSEKKLAESDEQADNDSETPTEIKKPSGKLIAEEDVEIGHVAWSSIKLYLNGLGVISAIAFFFFTALSEALGIVQVWFLGVWSDQYQTSRSDQVNDGYYLSILVLLLFLVLVTFSVAFTVLIFGAMRSSRIIHQKLVGAVLGTTFRWLDITPTSRVIARCTRDMLGIDSMIPAVVQRFTQHTLMLLGKLLTVVYLTLTFLGPGIIVALLGIGLGRIYIKTQLSVKRLHSNANAPVLGHFSATIMGLTSIRAYGVQEVFKSVSLSHINDYSRPARILYTLRNWVDIRTDVLNCLFGVLLATYLVYFTQRNSSTTGFTLSMGVGFSSGILSWIWMYFLFEMQSNSLERVNSYISIEQEPKPTKEGVPPAYWPSNGEIRVEKLAARYSPDGPKVLQNISFNITSGERIGVVGRTGSGKSSLMLSLLRCIYTDGDVYYDGIKTNSINLEDLRRNITIIPQDPALLSGTVRTNLDPFDQYDDAILNDALRSAGLDSIQSEEEKDRIKLDTTIAAGGGNMSVGQRQILALARAIVPTSAIDYKTDAVIQSSLRHELQGNVTVITVAHRLQTIMDADKIMVLDAGKIVEFDRPKELLEKVDGKFRGLVDESVDKETLYEMAGFKNSS</sequence>
<dbReference type="CDD" id="cd03244">
    <property type="entry name" value="ABCC_MRP_domain2"/>
    <property type="match status" value="2"/>
</dbReference>
<evidence type="ECO:0000256" key="8">
    <source>
        <dbReference type="ARBA" id="ARBA00023136"/>
    </source>
</evidence>
<dbReference type="PROSITE" id="PS50893">
    <property type="entry name" value="ABC_TRANSPORTER_2"/>
    <property type="match status" value="4"/>
</dbReference>
<feature type="domain" description="ABC transporter" evidence="11">
    <location>
        <begin position="1352"/>
        <end position="1589"/>
    </location>
</feature>
<dbReference type="Gene3D" id="3.40.50.300">
    <property type="entry name" value="P-loop containing nucleotide triphosphate hydrolases"/>
    <property type="match status" value="4"/>
</dbReference>
<feature type="region of interest" description="Disordered" evidence="9">
    <location>
        <begin position="2401"/>
        <end position="2423"/>
    </location>
</feature>
<feature type="transmembrane region" description="Helical" evidence="10">
    <location>
        <begin position="200"/>
        <end position="220"/>
    </location>
</feature>
<protein>
    <submittedName>
        <fullName evidence="13">P-loop containing nucleoside triphosphate hydrolase protein</fullName>
    </submittedName>
</protein>
<feature type="transmembrane region" description="Helical" evidence="10">
    <location>
        <begin position="1266"/>
        <end position="1284"/>
    </location>
</feature>
<evidence type="ECO:0000256" key="3">
    <source>
        <dbReference type="ARBA" id="ARBA00022692"/>
    </source>
</evidence>
<evidence type="ECO:0000313" key="13">
    <source>
        <dbReference type="EMBL" id="THV06409.1"/>
    </source>
</evidence>
<feature type="transmembrane region" description="Helical" evidence="10">
    <location>
        <begin position="2685"/>
        <end position="2701"/>
    </location>
</feature>
<dbReference type="InterPro" id="IPR027417">
    <property type="entry name" value="P-loop_NTPase"/>
</dbReference>
<keyword evidence="7 10" id="KW-1133">Transmembrane helix</keyword>
<feature type="transmembrane region" description="Helical" evidence="10">
    <location>
        <begin position="2494"/>
        <end position="2520"/>
    </location>
</feature>
<keyword evidence="13" id="KW-0378">Hydrolase</keyword>
<feature type="transmembrane region" description="Helical" evidence="10">
    <location>
        <begin position="2713"/>
        <end position="2733"/>
    </location>
</feature>
<dbReference type="SMART" id="SM00382">
    <property type="entry name" value="AAA"/>
    <property type="match status" value="4"/>
</dbReference>
<evidence type="ECO:0000256" key="10">
    <source>
        <dbReference type="SAM" id="Phobius"/>
    </source>
</evidence>
<feature type="domain" description="ABC transporter" evidence="11">
    <location>
        <begin position="2771"/>
        <end position="2998"/>
    </location>
</feature>
<evidence type="ECO:0000256" key="9">
    <source>
        <dbReference type="SAM" id="MobiDB-lite"/>
    </source>
</evidence>
<evidence type="ECO:0000256" key="7">
    <source>
        <dbReference type="ARBA" id="ARBA00022989"/>
    </source>
</evidence>
<feature type="compositionally biased region" description="Low complexity" evidence="9">
    <location>
        <begin position="426"/>
        <end position="438"/>
    </location>
</feature>
<dbReference type="InterPro" id="IPR017871">
    <property type="entry name" value="ABC_transporter-like_CS"/>
</dbReference>
<dbReference type="PROSITE" id="PS50929">
    <property type="entry name" value="ABC_TM1F"/>
    <property type="match status" value="4"/>
</dbReference>
<dbReference type="CDD" id="cd18604">
    <property type="entry name" value="ABC_6TM_VMR1_D2_like"/>
    <property type="match status" value="2"/>
</dbReference>
<evidence type="ECO:0000256" key="6">
    <source>
        <dbReference type="ARBA" id="ARBA00022840"/>
    </source>
</evidence>
<feature type="transmembrane region" description="Helical" evidence="10">
    <location>
        <begin position="527"/>
        <end position="548"/>
    </location>
</feature>
<dbReference type="InterPro" id="IPR050173">
    <property type="entry name" value="ABC_transporter_C-like"/>
</dbReference>
<feature type="transmembrane region" description="Helical" evidence="10">
    <location>
        <begin position="2449"/>
        <end position="2474"/>
    </location>
</feature>
<dbReference type="Proteomes" id="UP000297245">
    <property type="component" value="Unassembled WGS sequence"/>
</dbReference>
<dbReference type="FunFam" id="3.40.50.300:FF:000838">
    <property type="entry name" value="ABC multidrug transporter (Eurofung)"/>
    <property type="match status" value="1"/>
</dbReference>
<feature type="transmembrane region" description="Helical" evidence="10">
    <location>
        <begin position="1840"/>
        <end position="1860"/>
    </location>
</feature>
<keyword evidence="5" id="KW-0547">Nucleotide-binding</keyword>
<reference evidence="13 14" key="1">
    <citation type="journal article" date="2019" name="Nat. Ecol. Evol.">
        <title>Megaphylogeny resolves global patterns of mushroom evolution.</title>
        <authorList>
            <person name="Varga T."/>
            <person name="Krizsan K."/>
            <person name="Foldi C."/>
            <person name="Dima B."/>
            <person name="Sanchez-Garcia M."/>
            <person name="Sanchez-Ramirez S."/>
            <person name="Szollosi G.J."/>
            <person name="Szarkandi J.G."/>
            <person name="Papp V."/>
            <person name="Albert L."/>
            <person name="Andreopoulos W."/>
            <person name="Angelini C."/>
            <person name="Antonin V."/>
            <person name="Barry K.W."/>
            <person name="Bougher N.L."/>
            <person name="Buchanan P."/>
            <person name="Buyck B."/>
            <person name="Bense V."/>
            <person name="Catcheside P."/>
            <person name="Chovatia M."/>
            <person name="Cooper J."/>
            <person name="Damon W."/>
            <person name="Desjardin D."/>
            <person name="Finy P."/>
            <person name="Geml J."/>
            <person name="Haridas S."/>
            <person name="Hughes K."/>
            <person name="Justo A."/>
            <person name="Karasinski D."/>
            <person name="Kautmanova I."/>
            <person name="Kiss B."/>
            <person name="Kocsube S."/>
            <person name="Kotiranta H."/>
            <person name="LaButti K.M."/>
            <person name="Lechner B.E."/>
            <person name="Liimatainen K."/>
            <person name="Lipzen A."/>
            <person name="Lukacs Z."/>
            <person name="Mihaltcheva S."/>
            <person name="Morgado L.N."/>
            <person name="Niskanen T."/>
            <person name="Noordeloos M.E."/>
            <person name="Ohm R.A."/>
            <person name="Ortiz-Santana B."/>
            <person name="Ovrebo C."/>
            <person name="Racz N."/>
            <person name="Riley R."/>
            <person name="Savchenko A."/>
            <person name="Shiryaev A."/>
            <person name="Soop K."/>
            <person name="Spirin V."/>
            <person name="Szebenyi C."/>
            <person name="Tomsovsky M."/>
            <person name="Tulloss R.E."/>
            <person name="Uehling J."/>
            <person name="Grigoriev I.V."/>
            <person name="Vagvolgyi C."/>
            <person name="Papp T."/>
            <person name="Martin F.M."/>
            <person name="Miettinen O."/>
            <person name="Hibbett D.S."/>
            <person name="Nagy L.G."/>
        </authorList>
    </citation>
    <scope>NUCLEOTIDE SEQUENCE [LARGE SCALE GENOMIC DNA]</scope>
    <source>
        <strain evidence="13 14">CBS 962.96</strain>
    </source>
</reference>
<accession>A0A4S8MUN7</accession>
<feature type="region of interest" description="Disordered" evidence="9">
    <location>
        <begin position="1590"/>
        <end position="1611"/>
    </location>
</feature>
<feature type="compositionally biased region" description="Acidic residues" evidence="9">
    <location>
        <begin position="2405"/>
        <end position="2415"/>
    </location>
</feature>
<feature type="domain" description="ABC transmembrane type-1" evidence="12">
    <location>
        <begin position="1841"/>
        <end position="2105"/>
    </location>
</feature>
<proteinExistence type="predicted"/>
<evidence type="ECO:0000259" key="12">
    <source>
        <dbReference type="PROSITE" id="PS50929"/>
    </source>
</evidence>
<feature type="compositionally biased region" description="Low complexity" evidence="9">
    <location>
        <begin position="480"/>
        <end position="494"/>
    </location>
</feature>
<comment type="subcellular location">
    <subcellularLocation>
        <location evidence="1">Membrane</location>
        <topology evidence="1">Multi-pass membrane protein</topology>
    </subcellularLocation>
</comment>
<feature type="transmembrane region" description="Helical" evidence="10">
    <location>
        <begin position="1166"/>
        <end position="1190"/>
    </location>
</feature>
<feature type="transmembrane region" description="Helical" evidence="10">
    <location>
        <begin position="1734"/>
        <end position="1753"/>
    </location>
</feature>
<dbReference type="CDD" id="cd18596">
    <property type="entry name" value="ABC_6TM_VMR1_D1_like"/>
    <property type="match status" value="2"/>
</dbReference>
<dbReference type="CDD" id="cd03250">
    <property type="entry name" value="ABCC_MRP_domain1"/>
    <property type="match status" value="2"/>
</dbReference>
<feature type="compositionally biased region" description="Polar residues" evidence="9">
    <location>
        <begin position="451"/>
        <end position="474"/>
    </location>
</feature>
<dbReference type="EMBL" id="ML179043">
    <property type="protein sequence ID" value="THV06409.1"/>
    <property type="molecule type" value="Genomic_DNA"/>
</dbReference>
<feature type="transmembrane region" description="Helical" evidence="10">
    <location>
        <begin position="554"/>
        <end position="574"/>
    </location>
</feature>
<dbReference type="GO" id="GO:0016020">
    <property type="term" value="C:membrane"/>
    <property type="evidence" value="ECO:0007669"/>
    <property type="project" value="UniProtKB-SubCell"/>
</dbReference>
<dbReference type="InterPro" id="IPR036640">
    <property type="entry name" value="ABC1_TM_sf"/>
</dbReference>
<feature type="transmembrane region" description="Helical" evidence="10">
    <location>
        <begin position="2003"/>
        <end position="2026"/>
    </location>
</feature>
<feature type="transmembrane region" description="Helical" evidence="10">
    <location>
        <begin position="46"/>
        <end position="68"/>
    </location>
</feature>
<dbReference type="Gene3D" id="1.20.1560.10">
    <property type="entry name" value="ABC transporter type 1, transmembrane domain"/>
    <property type="match status" value="4"/>
</dbReference>
<feature type="transmembrane region" description="Helical" evidence="10">
    <location>
        <begin position="1290"/>
        <end position="1308"/>
    </location>
</feature>
<feature type="region of interest" description="Disordered" evidence="9">
    <location>
        <begin position="404"/>
        <end position="501"/>
    </location>
</feature>
<evidence type="ECO:0000313" key="14">
    <source>
        <dbReference type="Proteomes" id="UP000297245"/>
    </source>
</evidence>
<keyword evidence="4" id="KW-0677">Repeat</keyword>
<dbReference type="GO" id="GO:0005524">
    <property type="term" value="F:ATP binding"/>
    <property type="evidence" value="ECO:0007669"/>
    <property type="project" value="UniProtKB-KW"/>
</dbReference>